<dbReference type="Proteomes" id="UP000515135">
    <property type="component" value="Unplaced"/>
</dbReference>
<evidence type="ECO:0000313" key="4">
    <source>
        <dbReference type="RefSeq" id="XP_019621998.1"/>
    </source>
</evidence>
<dbReference type="GeneID" id="109468181"/>
<reference evidence="4" key="1">
    <citation type="submission" date="2025-08" db="UniProtKB">
        <authorList>
            <consortium name="RefSeq"/>
        </authorList>
    </citation>
    <scope>IDENTIFICATION</scope>
    <source>
        <tissue evidence="4">Gonad</tissue>
    </source>
</reference>
<feature type="compositionally biased region" description="Polar residues" evidence="1">
    <location>
        <begin position="225"/>
        <end position="243"/>
    </location>
</feature>
<dbReference type="RefSeq" id="XP_019621998.1">
    <property type="nucleotide sequence ID" value="XM_019766439.1"/>
</dbReference>
<dbReference type="SMART" id="SM00462">
    <property type="entry name" value="PTB"/>
    <property type="match status" value="1"/>
</dbReference>
<organism evidence="3 4">
    <name type="scientific">Branchiostoma belcheri</name>
    <name type="common">Amphioxus</name>
    <dbReference type="NCBI Taxonomy" id="7741"/>
    <lineage>
        <taxon>Eukaryota</taxon>
        <taxon>Metazoa</taxon>
        <taxon>Chordata</taxon>
        <taxon>Cephalochordata</taxon>
        <taxon>Leptocardii</taxon>
        <taxon>Amphioxiformes</taxon>
        <taxon>Branchiostomatidae</taxon>
        <taxon>Branchiostoma</taxon>
    </lineage>
</organism>
<dbReference type="Gene3D" id="2.30.29.30">
    <property type="entry name" value="Pleckstrin-homology domain (PH domain)/Phosphotyrosine-binding domain (PTB)"/>
    <property type="match status" value="1"/>
</dbReference>
<evidence type="ECO:0000313" key="3">
    <source>
        <dbReference type="Proteomes" id="UP000515135"/>
    </source>
</evidence>
<feature type="compositionally biased region" description="Polar residues" evidence="1">
    <location>
        <begin position="561"/>
        <end position="570"/>
    </location>
</feature>
<feature type="compositionally biased region" description="Polar residues" evidence="1">
    <location>
        <begin position="601"/>
        <end position="621"/>
    </location>
</feature>
<feature type="compositionally biased region" description="Low complexity" evidence="1">
    <location>
        <begin position="493"/>
        <end position="503"/>
    </location>
</feature>
<dbReference type="KEGG" id="bbel:109468181"/>
<keyword evidence="3" id="KW-1185">Reference proteome</keyword>
<feature type="region of interest" description="Disordered" evidence="1">
    <location>
        <begin position="551"/>
        <end position="673"/>
    </location>
</feature>
<accession>A0A6P4YC30</accession>
<dbReference type="AlphaFoldDB" id="A0A6P4YC30"/>
<dbReference type="InterPro" id="IPR006020">
    <property type="entry name" value="PTB/PI_dom"/>
</dbReference>
<dbReference type="InterPro" id="IPR039112">
    <property type="entry name" value="PID1"/>
</dbReference>
<feature type="domain" description="PID" evidence="2">
    <location>
        <begin position="20"/>
        <end position="142"/>
    </location>
</feature>
<dbReference type="GO" id="GO:0051881">
    <property type="term" value="P:regulation of mitochondrial membrane potential"/>
    <property type="evidence" value="ECO:0007669"/>
    <property type="project" value="InterPro"/>
</dbReference>
<dbReference type="PANTHER" id="PTHR16265:SF1">
    <property type="entry name" value="PTB-CONTAINING, CUBILIN AND LRP1-INTERACTING PROTEIN"/>
    <property type="match status" value="1"/>
</dbReference>
<dbReference type="PANTHER" id="PTHR16265">
    <property type="entry name" value="PTB-CONTAINING, CUBILIN AND LRP1-INTERACTING PROTEIN"/>
    <property type="match status" value="1"/>
</dbReference>
<dbReference type="GO" id="GO:0042127">
    <property type="term" value="P:regulation of cell population proliferation"/>
    <property type="evidence" value="ECO:0007669"/>
    <property type="project" value="InterPro"/>
</dbReference>
<feature type="compositionally biased region" description="Basic and acidic residues" evidence="1">
    <location>
        <begin position="662"/>
        <end position="673"/>
    </location>
</feature>
<sequence length="712" mass="77222">MAGRKSSYSFDKIAERWPTYSVHYLGRAQAKGEAGREYIQEPLELLLRQQKGKKPEKVLVEVSSAGIFMEKARGMFKRKRVHLAIDSITYGVEDSFHGRVFAVITTNNSHKSMYCHAFLCDTKETAKDMKYWLGRSFRMAYQDLADVNLQDGPDYAWANVDIGPGNMGSVRAPRSRGKPAATGSQPQQNGIIPDKSPQPGRPTYPTQPQPQGGERPQPPARAPSTALTHQVPTSHQNGRSSPGPQRVRRPAPTPPVVQAVSTAVASSSAPQVAPAEPIYSQVNKAAKTQKPGNTAVATSQNGTQESNNPSSTKRVTRRTVATQTLFTFFGYPTFTGDAVTTAMPNGDVQPVVNGNSGRTSPHVYRRQPSQQPNGNSGRTSPNAYRRIPPAPQPIINGSSGRTSPNAYRRTPPAPQPVMNGGQGRTSPNLYRRAPPSPKLGTPNANNYPRARTASQNESGFRPIARKINRQRSNSYDNIVYLPASGANYSVANPQPTTQQVPQTSNHVPSAQDDVQAANGSRAPAASRQQEEPPLHNPKFSITGVTTIKREEEQRAENNNNSVPPQTNGLTVQPYDKRNSLADSESGYESINFGGPKPPGADTSNVDVTTNANGRPTVNVGSISYEIPKVAPPPLPARNSQKAEKTTANGIKPLKSALKKPSTSRDDQDVQEKKLVIVEDNPKRKGLGGTLPKSFRVTFSDTQAKSVEFDDHL</sequence>
<dbReference type="InterPro" id="IPR011993">
    <property type="entry name" value="PH-like_dom_sf"/>
</dbReference>
<proteinExistence type="predicted"/>
<gene>
    <name evidence="4" type="primary">LOC109468181</name>
</gene>
<dbReference type="SUPFAM" id="SSF50729">
    <property type="entry name" value="PH domain-like"/>
    <property type="match status" value="1"/>
</dbReference>
<feature type="region of interest" description="Disordered" evidence="1">
    <location>
        <begin position="285"/>
        <end position="318"/>
    </location>
</feature>
<dbReference type="Pfam" id="PF14719">
    <property type="entry name" value="PID_2"/>
    <property type="match status" value="1"/>
</dbReference>
<dbReference type="OrthoDB" id="9994289at2759"/>
<feature type="compositionally biased region" description="Polar residues" evidence="1">
    <location>
        <begin position="395"/>
        <end position="405"/>
    </location>
</feature>
<dbReference type="GO" id="GO:0046627">
    <property type="term" value="P:negative regulation of insulin receptor signaling pathway"/>
    <property type="evidence" value="ECO:0007669"/>
    <property type="project" value="InterPro"/>
</dbReference>
<feature type="compositionally biased region" description="Polar residues" evidence="1">
    <location>
        <begin position="290"/>
        <end position="318"/>
    </location>
</feature>
<feature type="region of interest" description="Disordered" evidence="1">
    <location>
        <begin position="345"/>
        <end position="468"/>
    </location>
</feature>
<feature type="compositionally biased region" description="Pro residues" evidence="1">
    <location>
        <begin position="199"/>
        <end position="208"/>
    </location>
</feature>
<dbReference type="PROSITE" id="PS01179">
    <property type="entry name" value="PID"/>
    <property type="match status" value="1"/>
</dbReference>
<feature type="region of interest" description="Disordered" evidence="1">
    <location>
        <begin position="489"/>
        <end position="539"/>
    </location>
</feature>
<feature type="compositionally biased region" description="Polar residues" evidence="1">
    <location>
        <begin position="367"/>
        <end position="382"/>
    </location>
</feature>
<evidence type="ECO:0000259" key="2">
    <source>
        <dbReference type="PROSITE" id="PS01179"/>
    </source>
</evidence>
<feature type="region of interest" description="Disordered" evidence="1">
    <location>
        <begin position="167"/>
        <end position="257"/>
    </location>
</feature>
<protein>
    <submittedName>
        <fullName evidence="4">Serine/arginine repetitive matrix protein 1-like</fullName>
    </submittedName>
</protein>
<feature type="compositionally biased region" description="Polar residues" evidence="1">
    <location>
        <begin position="442"/>
        <end position="458"/>
    </location>
</feature>
<name>A0A6P4YC30_BRABE</name>
<evidence type="ECO:0000256" key="1">
    <source>
        <dbReference type="SAM" id="MobiDB-lite"/>
    </source>
</evidence>